<dbReference type="AlphaFoldDB" id="A0A369YJ20"/>
<dbReference type="STRING" id="1035839.GCA_000238795_00621"/>
<dbReference type="RefSeq" id="WP_111401596.1">
    <property type="nucleotide sequence ID" value="NZ_QEPN01000001.1"/>
</dbReference>
<sequence length="178" mass="20869">MDTPISLEKGLNLTDFRQKQWARQRLQQLIKMTTVLLISLLGSLFFYQQYQLALSEYQQRHIQLNEQKQQLAKVNQLIENLKNQTEMITTPLSQQYIEHALSLIWQIPSQNGGLENVQIYIEEGEKMKLIGKYQSQAELNTLQDYLHAQGKQFTLDYLHANESNVEFSLTISEHIKEE</sequence>
<evidence type="ECO:0000313" key="2">
    <source>
        <dbReference type="EMBL" id="RDE73828.1"/>
    </source>
</evidence>
<evidence type="ECO:0000313" key="3">
    <source>
        <dbReference type="Proteomes" id="UP000253872"/>
    </source>
</evidence>
<dbReference type="EMBL" id="QEPN01000001">
    <property type="protein sequence ID" value="RDE73828.1"/>
    <property type="molecule type" value="Genomic_DNA"/>
</dbReference>
<dbReference type="Proteomes" id="UP000253872">
    <property type="component" value="Unassembled WGS sequence"/>
</dbReference>
<evidence type="ECO:0000256" key="1">
    <source>
        <dbReference type="SAM" id="Coils"/>
    </source>
</evidence>
<accession>A0A369YJ20</accession>
<keyword evidence="1" id="KW-0175">Coiled coil</keyword>
<gene>
    <name evidence="2" type="ORF">DPV93_01325</name>
</gene>
<protein>
    <submittedName>
        <fullName evidence="2">Uncharacterized protein</fullName>
    </submittedName>
</protein>
<reference evidence="2 3" key="1">
    <citation type="submission" date="2018-05" db="EMBL/GenBank/DDBJ databases">
        <title>Draft Genome Sequences for a Diverse set of 7 Haemophilus Species.</title>
        <authorList>
            <person name="Nichols M."/>
            <person name="Topaz N."/>
            <person name="Wang X."/>
            <person name="Wang X."/>
            <person name="Boxrud D."/>
        </authorList>
    </citation>
    <scope>NUCLEOTIDE SEQUENCE [LARGE SCALE GENOMIC DNA]</scope>
    <source>
        <strain evidence="2 3">C2002001239</strain>
    </source>
</reference>
<feature type="coiled-coil region" evidence="1">
    <location>
        <begin position="47"/>
        <end position="84"/>
    </location>
</feature>
<organism evidence="2 3">
    <name type="scientific">Haemophilus sputorum</name>
    <dbReference type="NCBI Taxonomy" id="1078480"/>
    <lineage>
        <taxon>Bacteria</taxon>
        <taxon>Pseudomonadati</taxon>
        <taxon>Pseudomonadota</taxon>
        <taxon>Gammaproteobacteria</taxon>
        <taxon>Pasteurellales</taxon>
        <taxon>Pasteurellaceae</taxon>
        <taxon>Haemophilus</taxon>
    </lineage>
</organism>
<name>A0A369YJ20_9PAST</name>
<proteinExistence type="predicted"/>
<comment type="caution">
    <text evidence="2">The sequence shown here is derived from an EMBL/GenBank/DDBJ whole genome shotgun (WGS) entry which is preliminary data.</text>
</comment>